<comment type="caution">
    <text evidence="2">The sequence shown here is derived from an EMBL/GenBank/DDBJ whole genome shotgun (WGS) entry which is preliminary data.</text>
</comment>
<gene>
    <name evidence="2" type="ORF">ACFQ1E_14365</name>
</gene>
<feature type="chain" id="PRO_5046007790" evidence="1">
    <location>
        <begin position="32"/>
        <end position="1025"/>
    </location>
</feature>
<reference evidence="3" key="1">
    <citation type="journal article" date="2019" name="Int. J. Syst. Evol. Microbiol.">
        <title>The Global Catalogue of Microorganisms (GCM) 10K type strain sequencing project: providing services to taxonomists for standard genome sequencing and annotation.</title>
        <authorList>
            <consortium name="The Broad Institute Genomics Platform"/>
            <consortium name="The Broad Institute Genome Sequencing Center for Infectious Disease"/>
            <person name="Wu L."/>
            <person name="Ma J."/>
        </authorList>
    </citation>
    <scope>NUCLEOTIDE SEQUENCE [LARGE SCALE GENOMIC DNA]</scope>
    <source>
        <strain evidence="3">CCUG 62982</strain>
    </source>
</reference>
<protein>
    <submittedName>
        <fullName evidence="2">Beta strand repeat-containing protein</fullName>
    </submittedName>
</protein>
<evidence type="ECO:0000256" key="1">
    <source>
        <dbReference type="SAM" id="SignalP"/>
    </source>
</evidence>
<evidence type="ECO:0000313" key="2">
    <source>
        <dbReference type="EMBL" id="MFD0947530.1"/>
    </source>
</evidence>
<dbReference type="Proteomes" id="UP001596977">
    <property type="component" value="Unassembled WGS sequence"/>
</dbReference>
<feature type="signal peptide" evidence="1">
    <location>
        <begin position="1"/>
        <end position="31"/>
    </location>
</feature>
<dbReference type="EMBL" id="JBHTJG010000007">
    <property type="protein sequence ID" value="MFD0947530.1"/>
    <property type="molecule type" value="Genomic_DNA"/>
</dbReference>
<evidence type="ECO:0000313" key="3">
    <source>
        <dbReference type="Proteomes" id="UP001596977"/>
    </source>
</evidence>
<dbReference type="RefSeq" id="WP_264945183.1">
    <property type="nucleotide sequence ID" value="NZ_JAPDRA010000007.1"/>
</dbReference>
<name>A0ABW3HA01_9SPHN</name>
<keyword evidence="3" id="KW-1185">Reference proteome</keyword>
<accession>A0ABW3HA01</accession>
<proteinExistence type="predicted"/>
<organism evidence="2 3">
    <name type="scientific">Sphingomonas canadensis</name>
    <dbReference type="NCBI Taxonomy" id="1219257"/>
    <lineage>
        <taxon>Bacteria</taxon>
        <taxon>Pseudomonadati</taxon>
        <taxon>Pseudomonadota</taxon>
        <taxon>Alphaproteobacteria</taxon>
        <taxon>Sphingomonadales</taxon>
        <taxon>Sphingomonadaceae</taxon>
        <taxon>Sphingomonas</taxon>
    </lineage>
</organism>
<dbReference type="PROSITE" id="PS51318">
    <property type="entry name" value="TAT"/>
    <property type="match status" value="1"/>
</dbReference>
<dbReference type="InterPro" id="IPR006311">
    <property type="entry name" value="TAT_signal"/>
</dbReference>
<sequence length="1025" mass="100808">MSRITHSRTALMIGGATAALAAMLAVTPASAQSADQVSGTRVVADHQRTDHVRALADTSGFEIVLAAPPAQTSDIALRANGVTASVRANRSDSALSIDSAELGGQRAVTHLTSGNRAVTADGDALLVTTQRGATSIATALSTGGTLGINIDTSRANSVAVADNRLDAQALGNDAAAILSLEGLQQPAAGGIIGFQSNDTRSAVTSTNMAAVRIGTAATFGSDLAMTDNLVRALGYGNAFSSDFTVTGASAFGSADGGPVSLVPGSADGDPTISATFATLTHQQQDGAVTVRAGENDGSDPFHLVVFGSLSASTARHDGDALVAGGYGNQSDNAMSLRVGTVSGSGAVANLTAVQRAGATDVEADTVGGIRTNILGAMTNAQASLSDNSARAVAVANLAERNQLTVEAGTVDTFGLPGSGPVGTASAGFDNSSSVTAPFSVHNVQDFGESSIGAGSTSALKLGVLSPVERSSLAANGNMVSVAATGNAATNGLTLSAPLLRTSADLNNVQSGNGEIRVEAGGGAWPLGVILALPATVIESGLSVRDNVLVGNAVGNSASNSMSVTGTSFANGSGHGEAVSGPLIEGYGAAADYALASSQKLGLSGSVEDAVEINSAVSGRFGMLGDYRAYGSAYAVEGNGVASTIIGNTVANRLSLSAVSLGSADTPAPGTALSSAQYGQVIGTAQSTQALVAPGSLDGSSVSVKDNTNHAYAGINEADNRLAVDAVDAGSLTGRNTRVSIVSSPGISGDHVLGNLQFAGGSISADAVTSIENTDSGIGMAGSRFAIDANTTVAEANANRAVNLVTIDTLGGGVAGGLGNMQTSTASVAANASLDAGYRASQFPAMPMIDASSVGIDGNATSALARGNAADSQLVVHGSVPSPVTATSEVSRFEIWADAGAPLLNAQTNYGSVTASASNSLVGAAFNGPLTGMNQASMTIGGNNVSAAAYGNTATNAASLSSFGQPGSVAIVSSQTNYGPVTAIATGNQLTLPFGSMTGSSFALTGNQVSAVAVGNQATNSITSLR</sequence>
<keyword evidence="1" id="KW-0732">Signal</keyword>